<gene>
    <name evidence="1" type="ORF">MtrDRAFT_AC157893g21v2</name>
</gene>
<evidence type="ECO:0000313" key="1">
    <source>
        <dbReference type="EMBL" id="ABN08683.1"/>
    </source>
</evidence>
<sequence>MGLNVLNNNYNIMARFTTFFFFVGTNVNPRIVLCEA</sequence>
<reference evidence="1" key="1">
    <citation type="submission" date="2005-04" db="EMBL/GenBank/DDBJ databases">
        <authorList>
            <person name="Town C.D."/>
        </authorList>
    </citation>
    <scope>NUCLEOTIDE SEQUENCE</scope>
</reference>
<reference evidence="1" key="2">
    <citation type="submission" date="2007-03" db="EMBL/GenBank/DDBJ databases">
        <authorList>
            <consortium name="The International Medicago Genome Annotation Group"/>
        </authorList>
    </citation>
    <scope>NUCLEOTIDE SEQUENCE</scope>
</reference>
<organism evidence="1">
    <name type="scientific">Medicago truncatula</name>
    <name type="common">Barrel medic</name>
    <name type="synonym">Medicago tribuloides</name>
    <dbReference type="NCBI Taxonomy" id="3880"/>
    <lineage>
        <taxon>Eukaryota</taxon>
        <taxon>Viridiplantae</taxon>
        <taxon>Streptophyta</taxon>
        <taxon>Embryophyta</taxon>
        <taxon>Tracheophyta</taxon>
        <taxon>Spermatophyta</taxon>
        <taxon>Magnoliopsida</taxon>
        <taxon>eudicotyledons</taxon>
        <taxon>Gunneridae</taxon>
        <taxon>Pentapetalae</taxon>
        <taxon>rosids</taxon>
        <taxon>fabids</taxon>
        <taxon>Fabales</taxon>
        <taxon>Fabaceae</taxon>
        <taxon>Papilionoideae</taxon>
        <taxon>50 kb inversion clade</taxon>
        <taxon>NPAAA clade</taxon>
        <taxon>Hologalegina</taxon>
        <taxon>IRL clade</taxon>
        <taxon>Trifolieae</taxon>
        <taxon>Medicago</taxon>
    </lineage>
</organism>
<accession>A2Q4Y3</accession>
<dbReference type="AlphaFoldDB" id="A2Q4Y3"/>
<proteinExistence type="predicted"/>
<dbReference type="EMBL" id="AC157893">
    <property type="protein sequence ID" value="ABN08683.1"/>
    <property type="molecule type" value="Genomic_DNA"/>
</dbReference>
<protein>
    <submittedName>
        <fullName evidence="1">Uncharacterized protein</fullName>
    </submittedName>
</protein>
<name>A2Q4Y3_MEDTR</name>